<sequence>MKLEWLPMALMNRRSQLAYIAERNPWAAIDMGEIIETAVQRLTEHPHVGRPGRHKGTRELVVVGTPFVIAYRIEPEKVVILRLVHGAQRWPRRL</sequence>
<dbReference type="Gene3D" id="3.30.2310.20">
    <property type="entry name" value="RelE-like"/>
    <property type="match status" value="1"/>
</dbReference>
<dbReference type="InterPro" id="IPR007712">
    <property type="entry name" value="RelE/ParE_toxin"/>
</dbReference>
<comment type="similarity">
    <text evidence="1">Belongs to the RelE toxin family.</text>
</comment>
<dbReference type="EMBL" id="NHON01000100">
    <property type="protein sequence ID" value="OWJ61991.1"/>
    <property type="molecule type" value="Genomic_DNA"/>
</dbReference>
<dbReference type="PANTHER" id="PTHR33755:SF6">
    <property type="entry name" value="PLASMID STABILIZATION SYSTEM PROTEIN"/>
    <property type="match status" value="1"/>
</dbReference>
<evidence type="ECO:0000313" key="4">
    <source>
        <dbReference type="Proteomes" id="UP000196655"/>
    </source>
</evidence>
<evidence type="ECO:0000313" key="3">
    <source>
        <dbReference type="EMBL" id="OWJ61991.1"/>
    </source>
</evidence>
<dbReference type="OrthoDB" id="595470at2"/>
<dbReference type="PANTHER" id="PTHR33755">
    <property type="entry name" value="TOXIN PARE1-RELATED"/>
    <property type="match status" value="1"/>
</dbReference>
<reference evidence="4" key="1">
    <citation type="submission" date="2017-05" db="EMBL/GenBank/DDBJ databases">
        <authorList>
            <person name="Macchi M."/>
            <person name="Festa S."/>
            <person name="Coppotelli B.M."/>
            <person name="Morelli I.S."/>
        </authorList>
    </citation>
    <scope>NUCLEOTIDE SEQUENCE [LARGE SCALE GENOMIC DNA]</scope>
    <source>
        <strain evidence="4">I</strain>
    </source>
</reference>
<accession>A0A211Z9P9</accession>
<dbReference type="InterPro" id="IPR035093">
    <property type="entry name" value="RelE/ParE_toxin_dom_sf"/>
</dbReference>
<dbReference type="RefSeq" id="WP_088156229.1">
    <property type="nucleotide sequence ID" value="NZ_NHON01000100.1"/>
</dbReference>
<dbReference type="InterPro" id="IPR051803">
    <property type="entry name" value="TA_system_RelE-like_toxin"/>
</dbReference>
<comment type="caution">
    <text evidence="3">The sequence shown here is derived from an EMBL/GenBank/DDBJ whole genome shotgun (WGS) entry which is preliminary data.</text>
</comment>
<proteinExistence type="inferred from homology"/>
<evidence type="ECO:0000256" key="1">
    <source>
        <dbReference type="ARBA" id="ARBA00006226"/>
    </source>
</evidence>
<dbReference type="Proteomes" id="UP000196655">
    <property type="component" value="Unassembled WGS sequence"/>
</dbReference>
<gene>
    <name evidence="3" type="ORF">BWR60_30770</name>
</gene>
<keyword evidence="4" id="KW-1185">Reference proteome</keyword>
<evidence type="ECO:0000256" key="2">
    <source>
        <dbReference type="ARBA" id="ARBA00022649"/>
    </source>
</evidence>
<dbReference type="Pfam" id="PF05016">
    <property type="entry name" value="ParE_toxin"/>
    <property type="match status" value="1"/>
</dbReference>
<keyword evidence="2" id="KW-1277">Toxin-antitoxin system</keyword>
<organism evidence="3 4">
    <name type="scientific">Inquilinus limosus</name>
    <dbReference type="NCBI Taxonomy" id="171674"/>
    <lineage>
        <taxon>Bacteria</taxon>
        <taxon>Pseudomonadati</taxon>
        <taxon>Pseudomonadota</taxon>
        <taxon>Alphaproteobacteria</taxon>
        <taxon>Rhodospirillales</taxon>
        <taxon>Rhodospirillaceae</taxon>
        <taxon>Inquilinus</taxon>
    </lineage>
</organism>
<protein>
    <submittedName>
        <fullName evidence="3">Addiction module toxin RelE</fullName>
    </submittedName>
</protein>
<name>A0A211Z9P9_9PROT</name>
<dbReference type="AlphaFoldDB" id="A0A211Z9P9"/>